<organism evidence="1">
    <name type="scientific">Staphylococcus phage vB_VibM_10AMN12</name>
    <dbReference type="NCBI Taxonomy" id="3076785"/>
    <lineage>
        <taxon>Viruses</taxon>
        <taxon>Duplodnaviria</taxon>
        <taxon>Heunggongvirae</taxon>
        <taxon>Uroviricota</taxon>
        <taxon>Caudoviricetes</taxon>
    </lineage>
</organism>
<accession>A0AA96KSJ0</accession>
<sequence>MKLNKAQQKRIKRAVRLSEWSCRQKRANLSDNGKTTHNGIRAVIWRG</sequence>
<protein>
    <submittedName>
        <fullName evidence="1">Uncharacterized protein</fullName>
    </submittedName>
</protein>
<reference evidence="1" key="1">
    <citation type="submission" date="2023-08" db="EMBL/GenBank/DDBJ databases">
        <authorList>
            <person name="Nazir A."/>
        </authorList>
    </citation>
    <scope>NUCLEOTIDE SEQUENCE</scope>
</reference>
<proteinExistence type="predicted"/>
<name>A0AA96KSJ0_9CAUD</name>
<evidence type="ECO:0000313" key="1">
    <source>
        <dbReference type="EMBL" id="WNO47386.1"/>
    </source>
</evidence>
<dbReference type="EMBL" id="OR481006">
    <property type="protein sequence ID" value="WNO47386.1"/>
    <property type="molecule type" value="Genomic_DNA"/>
</dbReference>